<evidence type="ECO:0000259" key="6">
    <source>
        <dbReference type="PROSITE" id="PS50931"/>
    </source>
</evidence>
<keyword evidence="4" id="KW-0010">Activator</keyword>
<dbReference type="RefSeq" id="WP_328857470.1">
    <property type="nucleotide sequence ID" value="NZ_CP108021.1"/>
</dbReference>
<dbReference type="GO" id="GO:0003700">
    <property type="term" value="F:DNA-binding transcription factor activity"/>
    <property type="evidence" value="ECO:0007669"/>
    <property type="project" value="InterPro"/>
</dbReference>
<keyword evidence="5" id="KW-0804">Transcription</keyword>
<dbReference type="Pfam" id="PF00126">
    <property type="entry name" value="HTH_1"/>
    <property type="match status" value="1"/>
</dbReference>
<dbReference type="Pfam" id="PF03466">
    <property type="entry name" value="LysR_substrate"/>
    <property type="match status" value="1"/>
</dbReference>
<evidence type="ECO:0000256" key="3">
    <source>
        <dbReference type="ARBA" id="ARBA00023125"/>
    </source>
</evidence>
<dbReference type="EMBL" id="CP108021">
    <property type="protein sequence ID" value="WUM20052.1"/>
    <property type="molecule type" value="Genomic_DNA"/>
</dbReference>
<evidence type="ECO:0000256" key="5">
    <source>
        <dbReference type="ARBA" id="ARBA00023163"/>
    </source>
</evidence>
<feature type="domain" description="HTH lysR-type" evidence="6">
    <location>
        <begin position="1"/>
        <end position="58"/>
    </location>
</feature>
<dbReference type="SUPFAM" id="SSF53850">
    <property type="entry name" value="Periplasmic binding protein-like II"/>
    <property type="match status" value="1"/>
</dbReference>
<evidence type="ECO:0000313" key="7">
    <source>
        <dbReference type="EMBL" id="WUM20052.1"/>
    </source>
</evidence>
<dbReference type="KEGG" id="whr:OG579_20585"/>
<dbReference type="PANTHER" id="PTHR30346:SF30">
    <property type="entry name" value="SMALL NEUTRAL PROTEASE REGULATORY PROTEIN"/>
    <property type="match status" value="1"/>
</dbReference>
<organism evidence="7 8">
    <name type="scientific">Williamsia herbipolensis</name>
    <dbReference type="NCBI Taxonomy" id="1603258"/>
    <lineage>
        <taxon>Bacteria</taxon>
        <taxon>Bacillati</taxon>
        <taxon>Actinomycetota</taxon>
        <taxon>Actinomycetes</taxon>
        <taxon>Mycobacteriales</taxon>
        <taxon>Nocardiaceae</taxon>
        <taxon>Williamsia</taxon>
    </lineage>
</organism>
<evidence type="ECO:0000313" key="8">
    <source>
        <dbReference type="Proteomes" id="UP001432128"/>
    </source>
</evidence>
<dbReference type="Gene3D" id="1.10.10.10">
    <property type="entry name" value="Winged helix-like DNA-binding domain superfamily/Winged helix DNA-binding domain"/>
    <property type="match status" value="1"/>
</dbReference>
<sequence length="295" mass="30946">MELRQLEYLVAVAEEANFTRAADRCRVAQPAVSAQIARLERELGRPLFDRSRRVVRLTDAGLAALPHARAALAAVADVAAAVDEVGAVIRGTLRIGTVASHDVDLASLLADFHDAHPAVEISLSTDDSDALIAQLRDGRIDVAIASMAVDETPASLAVETITDQAIVAAVSTGHPLAAHTSVGLDELVGLPLIALPRGTGLRRQFDGACAAAGVSVRIAFEAGTPPALADLASRDLGVAIVPESLARARPDVTCVELRPQTRARLVWAWRGDGRVDPATGAFLQSARRPDTGRGH</sequence>
<dbReference type="Gene3D" id="3.40.190.290">
    <property type="match status" value="1"/>
</dbReference>
<dbReference type="InterPro" id="IPR005119">
    <property type="entry name" value="LysR_subst-bd"/>
</dbReference>
<evidence type="ECO:0000256" key="2">
    <source>
        <dbReference type="ARBA" id="ARBA00023015"/>
    </source>
</evidence>
<dbReference type="PANTHER" id="PTHR30346">
    <property type="entry name" value="TRANSCRIPTIONAL DUAL REGULATOR HCAR-RELATED"/>
    <property type="match status" value="1"/>
</dbReference>
<dbReference type="Proteomes" id="UP001432128">
    <property type="component" value="Chromosome"/>
</dbReference>
<gene>
    <name evidence="7" type="ORF">OG579_20585</name>
</gene>
<accession>A0AAU4K1Z0</accession>
<evidence type="ECO:0000256" key="1">
    <source>
        <dbReference type="ARBA" id="ARBA00009437"/>
    </source>
</evidence>
<evidence type="ECO:0000256" key="4">
    <source>
        <dbReference type="ARBA" id="ARBA00023159"/>
    </source>
</evidence>
<dbReference type="PROSITE" id="PS50931">
    <property type="entry name" value="HTH_LYSR"/>
    <property type="match status" value="1"/>
</dbReference>
<reference evidence="7 8" key="1">
    <citation type="submission" date="2022-10" db="EMBL/GenBank/DDBJ databases">
        <title>The complete genomes of actinobacterial strains from the NBC collection.</title>
        <authorList>
            <person name="Joergensen T.S."/>
            <person name="Alvarez Arevalo M."/>
            <person name="Sterndorff E.B."/>
            <person name="Faurdal D."/>
            <person name="Vuksanovic O."/>
            <person name="Mourched A.-S."/>
            <person name="Charusanti P."/>
            <person name="Shaw S."/>
            <person name="Blin K."/>
            <person name="Weber T."/>
        </authorList>
    </citation>
    <scope>NUCLEOTIDE SEQUENCE [LARGE SCALE GENOMIC DNA]</scope>
    <source>
        <strain evidence="7 8">NBC_00319</strain>
    </source>
</reference>
<name>A0AAU4K1Z0_9NOCA</name>
<dbReference type="InterPro" id="IPR036390">
    <property type="entry name" value="WH_DNA-bd_sf"/>
</dbReference>
<dbReference type="FunFam" id="1.10.10.10:FF:000001">
    <property type="entry name" value="LysR family transcriptional regulator"/>
    <property type="match status" value="1"/>
</dbReference>
<protein>
    <submittedName>
        <fullName evidence="7">LysR family transcriptional regulator</fullName>
    </submittedName>
</protein>
<dbReference type="InterPro" id="IPR000847">
    <property type="entry name" value="LysR_HTH_N"/>
</dbReference>
<dbReference type="GO" id="GO:0003677">
    <property type="term" value="F:DNA binding"/>
    <property type="evidence" value="ECO:0007669"/>
    <property type="project" value="UniProtKB-KW"/>
</dbReference>
<comment type="similarity">
    <text evidence="1">Belongs to the LysR transcriptional regulatory family.</text>
</comment>
<dbReference type="AlphaFoldDB" id="A0AAU4K1Z0"/>
<dbReference type="PRINTS" id="PR00039">
    <property type="entry name" value="HTHLYSR"/>
</dbReference>
<keyword evidence="8" id="KW-1185">Reference proteome</keyword>
<dbReference type="InterPro" id="IPR036388">
    <property type="entry name" value="WH-like_DNA-bd_sf"/>
</dbReference>
<proteinExistence type="inferred from homology"/>
<keyword evidence="3" id="KW-0238">DNA-binding</keyword>
<keyword evidence="2" id="KW-0805">Transcription regulation</keyword>
<dbReference type="GO" id="GO:0032993">
    <property type="term" value="C:protein-DNA complex"/>
    <property type="evidence" value="ECO:0007669"/>
    <property type="project" value="TreeGrafter"/>
</dbReference>
<dbReference type="SUPFAM" id="SSF46785">
    <property type="entry name" value="Winged helix' DNA-binding domain"/>
    <property type="match status" value="1"/>
</dbReference>